<evidence type="ECO:0000256" key="1">
    <source>
        <dbReference type="SAM" id="Phobius"/>
    </source>
</evidence>
<comment type="caution">
    <text evidence="2">The sequence shown here is derived from an EMBL/GenBank/DDBJ whole genome shotgun (WGS) entry which is preliminary data.</text>
</comment>
<reference evidence="2 3" key="1">
    <citation type="submission" date="2024-05" db="EMBL/GenBank/DDBJ databases">
        <title>Sphingomonas sp. HF-S3 16S ribosomal RNA gene Genome sequencing and assembly.</title>
        <authorList>
            <person name="Lee H."/>
        </authorList>
    </citation>
    <scope>NUCLEOTIDE SEQUENCE [LARGE SCALE GENOMIC DNA]</scope>
    <source>
        <strain evidence="2 3">HF-S3</strain>
    </source>
</reference>
<keyword evidence="1" id="KW-1133">Transmembrane helix</keyword>
<dbReference type="Proteomes" id="UP001427805">
    <property type="component" value="Unassembled WGS sequence"/>
</dbReference>
<keyword evidence="1" id="KW-0472">Membrane</keyword>
<sequence>MLRNILGAVIGSRMARRGGGGSVKGAILGATAQRMVTRMGPFGWVMLGVVGLWRLISGRKRSTRYR</sequence>
<protein>
    <submittedName>
        <fullName evidence="2">Uncharacterized protein</fullName>
    </submittedName>
</protein>
<dbReference type="RefSeq" id="WP_346247930.1">
    <property type="nucleotide sequence ID" value="NZ_JBDIZK010000010.1"/>
</dbReference>
<accession>A0ABV0BBE7</accession>
<keyword evidence="3" id="KW-1185">Reference proteome</keyword>
<organism evidence="2 3">
    <name type="scientific">Sphingomonas rustica</name>
    <dbReference type="NCBI Taxonomy" id="3103142"/>
    <lineage>
        <taxon>Bacteria</taxon>
        <taxon>Pseudomonadati</taxon>
        <taxon>Pseudomonadota</taxon>
        <taxon>Alphaproteobacteria</taxon>
        <taxon>Sphingomonadales</taxon>
        <taxon>Sphingomonadaceae</taxon>
        <taxon>Sphingomonas</taxon>
    </lineage>
</organism>
<name>A0ABV0BBE7_9SPHN</name>
<dbReference type="EMBL" id="JBDIZK010000010">
    <property type="protein sequence ID" value="MEN3748893.1"/>
    <property type="molecule type" value="Genomic_DNA"/>
</dbReference>
<proteinExistence type="predicted"/>
<feature type="transmembrane region" description="Helical" evidence="1">
    <location>
        <begin position="39"/>
        <end position="56"/>
    </location>
</feature>
<evidence type="ECO:0000313" key="3">
    <source>
        <dbReference type="Proteomes" id="UP001427805"/>
    </source>
</evidence>
<keyword evidence="1" id="KW-0812">Transmembrane</keyword>
<evidence type="ECO:0000313" key="2">
    <source>
        <dbReference type="EMBL" id="MEN3748893.1"/>
    </source>
</evidence>
<gene>
    <name evidence="2" type="ORF">TPR58_17085</name>
</gene>